<dbReference type="RefSeq" id="WP_003023099.1">
    <property type="nucleotide sequence ID" value="NZ_CP022413.2"/>
</dbReference>
<dbReference type="eggNOG" id="COG3774">
    <property type="taxonomic scope" value="Bacteria"/>
</dbReference>
<dbReference type="Gene3D" id="3.90.550.20">
    <property type="match status" value="1"/>
</dbReference>
<accession>C9LAR3</accession>
<proteinExistence type="predicted"/>
<sequence length="304" mass="36372">MIKKVVQAIEDGSIGEKILRKIHHNFPIYIVNNNNLEFQLRMYKVYQKYSKKYQDIIKEGVQSKETKKSKIVWICWFQGEEVAPPLVKACIASVRKNLCEYDVIVLTQKNISDYVKFPEYIESKWEKGKIPFAHYSDLLRIELLCKYGGIWIDATVYCTSKVPKYISDVPLFLYKQMDLIRMDEMPSIASSWFISSVSNNKILLLTRKLLFTYWKEHSNLNNYFLFHIFLTMSARRYSQEWEKIPTFNNHSPHTLFFELQTKFNKERWEEIKRISCFHKLNHHIEYENIEGTYLESILNMENNI</sequence>
<dbReference type="SUPFAM" id="SSF53448">
    <property type="entry name" value="Nucleotide-diphospho-sugar transferases"/>
    <property type="match status" value="1"/>
</dbReference>
<dbReference type="Pfam" id="PF05704">
    <property type="entry name" value="Caps_synth"/>
    <property type="match status" value="1"/>
</dbReference>
<dbReference type="Proteomes" id="UP000003755">
    <property type="component" value="Unassembled WGS sequence"/>
</dbReference>
<name>C9LAR3_BLAHA</name>
<comment type="caution">
    <text evidence="1">The sequence shown here is derived from an EMBL/GenBank/DDBJ whole genome shotgun (WGS) entry which is preliminary data.</text>
</comment>
<dbReference type="HOGENOM" id="CLU_068623_1_1_9"/>
<reference evidence="1" key="1">
    <citation type="submission" date="2009-09" db="EMBL/GenBank/DDBJ databases">
        <authorList>
            <person name="Weinstock G."/>
            <person name="Sodergren E."/>
            <person name="Clifton S."/>
            <person name="Fulton L."/>
            <person name="Fulton B."/>
            <person name="Courtney L."/>
            <person name="Fronick C."/>
            <person name="Harrison M."/>
            <person name="Strong C."/>
            <person name="Farmer C."/>
            <person name="Delahaunty K."/>
            <person name="Markovic C."/>
            <person name="Hall O."/>
            <person name="Minx P."/>
            <person name="Tomlinson C."/>
            <person name="Mitreva M."/>
            <person name="Nelson J."/>
            <person name="Hou S."/>
            <person name="Wollam A."/>
            <person name="Pepin K.H."/>
            <person name="Johnson M."/>
            <person name="Bhonagiri V."/>
            <person name="Nash W.E."/>
            <person name="Warren W."/>
            <person name="Chinwalla A."/>
            <person name="Mardis E.R."/>
            <person name="Wilson R.K."/>
        </authorList>
    </citation>
    <scope>NUCLEOTIDE SEQUENCE [LARGE SCALE GENOMIC DNA]</scope>
    <source>
        <strain evidence="1">DSM 20583</strain>
    </source>
</reference>
<protein>
    <submittedName>
        <fullName evidence="1">Capsular polysaccharide synthesis protein</fullName>
    </submittedName>
</protein>
<dbReference type="EMBL" id="ABYU02000036">
    <property type="protein sequence ID" value="EEX20787.1"/>
    <property type="molecule type" value="Genomic_DNA"/>
</dbReference>
<keyword evidence="2" id="KW-1185">Reference proteome</keyword>
<evidence type="ECO:0000313" key="1">
    <source>
        <dbReference type="EMBL" id="EEX20787.1"/>
    </source>
</evidence>
<dbReference type="STRING" id="537007.BLAHAN_06516"/>
<dbReference type="KEGG" id="bhan:CGC63_00465"/>
<organism evidence="1 2">
    <name type="scientific">Blautia hansenii DSM 20583</name>
    <dbReference type="NCBI Taxonomy" id="537007"/>
    <lineage>
        <taxon>Bacteria</taxon>
        <taxon>Bacillati</taxon>
        <taxon>Bacillota</taxon>
        <taxon>Clostridia</taxon>
        <taxon>Lachnospirales</taxon>
        <taxon>Lachnospiraceae</taxon>
        <taxon>Blautia</taxon>
    </lineage>
</organism>
<gene>
    <name evidence="1" type="ORF">BLAHAN_06516</name>
</gene>
<dbReference type="GO" id="GO:0016757">
    <property type="term" value="F:glycosyltransferase activity"/>
    <property type="evidence" value="ECO:0007669"/>
    <property type="project" value="InterPro"/>
</dbReference>
<dbReference type="InterPro" id="IPR008441">
    <property type="entry name" value="AfumC-like_glycosyl_Trfase"/>
</dbReference>
<dbReference type="InterPro" id="IPR029044">
    <property type="entry name" value="Nucleotide-diphossugar_trans"/>
</dbReference>
<dbReference type="AlphaFoldDB" id="C9LAR3"/>
<evidence type="ECO:0000313" key="2">
    <source>
        <dbReference type="Proteomes" id="UP000003755"/>
    </source>
</evidence>